<dbReference type="InterPro" id="IPR032710">
    <property type="entry name" value="NTF2-like_dom_sf"/>
</dbReference>
<evidence type="ECO:0000313" key="3">
    <source>
        <dbReference type="Proteomes" id="UP000248806"/>
    </source>
</evidence>
<dbReference type="AlphaFoldDB" id="A0A326UFM1"/>
<gene>
    <name evidence="2" type="ORF">EI42_01331</name>
</gene>
<comment type="caution">
    <text evidence="2">The sequence shown here is derived from an EMBL/GenBank/DDBJ whole genome shotgun (WGS) entry which is preliminary data.</text>
</comment>
<evidence type="ECO:0000313" key="2">
    <source>
        <dbReference type="EMBL" id="PZW34494.1"/>
    </source>
</evidence>
<organism evidence="2 3">
    <name type="scientific">Thermosporothrix hazakensis</name>
    <dbReference type="NCBI Taxonomy" id="644383"/>
    <lineage>
        <taxon>Bacteria</taxon>
        <taxon>Bacillati</taxon>
        <taxon>Chloroflexota</taxon>
        <taxon>Ktedonobacteria</taxon>
        <taxon>Ktedonobacterales</taxon>
        <taxon>Thermosporotrichaceae</taxon>
        <taxon>Thermosporothrix</taxon>
    </lineage>
</organism>
<feature type="domain" description="SnoaL-like" evidence="1">
    <location>
        <begin position="12"/>
        <end position="109"/>
    </location>
</feature>
<dbReference type="RefSeq" id="WP_111320084.1">
    <property type="nucleotide sequence ID" value="NZ_BIFX01000001.1"/>
</dbReference>
<reference evidence="2 3" key="1">
    <citation type="submission" date="2018-06" db="EMBL/GenBank/DDBJ databases">
        <title>Genomic Encyclopedia of Archaeal and Bacterial Type Strains, Phase II (KMG-II): from individual species to whole genera.</title>
        <authorList>
            <person name="Goeker M."/>
        </authorList>
    </citation>
    <scope>NUCLEOTIDE SEQUENCE [LARGE SCALE GENOMIC DNA]</scope>
    <source>
        <strain evidence="2 3">ATCC BAA-1881</strain>
    </source>
</reference>
<sequence>MTQTTLNITTLRQAIEQENVDVLATLYADDACLTIVDTLHPPSAPLELKGKEAICDFYTDNTTRHLACTIVDEVISKEKLAFTELCQYPGGQPMLAATFLDLRDGLITRQFTIQVWDE</sequence>
<accession>A0A326UFM1</accession>
<dbReference type="InterPro" id="IPR037401">
    <property type="entry name" value="SnoaL-like"/>
</dbReference>
<dbReference type="Pfam" id="PF12680">
    <property type="entry name" value="SnoaL_2"/>
    <property type="match status" value="1"/>
</dbReference>
<protein>
    <submittedName>
        <fullName evidence="2">SnoaL-like protein</fullName>
    </submittedName>
</protein>
<dbReference type="Gene3D" id="3.10.450.50">
    <property type="match status" value="1"/>
</dbReference>
<proteinExistence type="predicted"/>
<dbReference type="Proteomes" id="UP000248806">
    <property type="component" value="Unassembled WGS sequence"/>
</dbReference>
<name>A0A326UFM1_THEHA</name>
<evidence type="ECO:0000259" key="1">
    <source>
        <dbReference type="Pfam" id="PF12680"/>
    </source>
</evidence>
<keyword evidence="3" id="KW-1185">Reference proteome</keyword>
<dbReference type="SUPFAM" id="SSF54427">
    <property type="entry name" value="NTF2-like"/>
    <property type="match status" value="1"/>
</dbReference>
<dbReference type="OrthoDB" id="8087138at2"/>
<dbReference type="EMBL" id="QKUF01000002">
    <property type="protein sequence ID" value="PZW34494.1"/>
    <property type="molecule type" value="Genomic_DNA"/>
</dbReference>